<dbReference type="EMBL" id="MH460829">
    <property type="protein sequence ID" value="AXF40806.1"/>
    <property type="molecule type" value="Genomic_DNA"/>
</dbReference>
<accession>A0A345AV73</accession>
<keyword evidence="2" id="KW-1185">Reference proteome</keyword>
<organism evidence="1 2">
    <name type="scientific">Acinetobacter phage vB_ApiM_fHyAci03</name>
    <dbReference type="NCBI Taxonomy" id="2269366"/>
    <lineage>
        <taxon>Viruses</taxon>
        <taxon>Duplodnaviria</taxon>
        <taxon>Heunggongvirae</taxon>
        <taxon>Uroviricota</taxon>
        <taxon>Caudoviricetes</taxon>
        <taxon>Pantevenvirales</taxon>
        <taxon>Straboviridae</taxon>
        <taxon>Twarogvirinae</taxon>
        <taxon>Lazarusvirus</taxon>
        <taxon>Lazarusvirus fhyacithree</taxon>
    </lineage>
</organism>
<evidence type="ECO:0000313" key="2">
    <source>
        <dbReference type="Proteomes" id="UP000255697"/>
    </source>
</evidence>
<protein>
    <submittedName>
        <fullName evidence="1">Hinge connector of long tail fiber proximal connector</fullName>
    </submittedName>
</protein>
<proteinExistence type="predicted"/>
<evidence type="ECO:0000313" key="1">
    <source>
        <dbReference type="EMBL" id="AXF40806.1"/>
    </source>
</evidence>
<name>A0A345AV73_9CAUD</name>
<dbReference type="Proteomes" id="UP000255697">
    <property type="component" value="Segment"/>
</dbReference>
<sequence>MATATFMAAFNKGVVESDVFSETDSVTYKLDVAGATNFSGAPYLKRNDINIAGTVTDGLNLRGVNNPTDTGEVKSFVLTSTDSSANSSFIQYMNTVTHKLIVIFSGKNLRSTPAVDAWFASVGSVNWPGSFLCNNYSAGYVGFYNPSIRKIVAEAMITSDGVEKGYANYIAVYDTFDDIGSLGFPSRVIYDTATYAASTGYEYKRFPTDSITNKLSDYGLRQGSNIMLQADLVHSSQMASAGMKTRINLRWLQGSTIKDSSTILESDGVNWVNKTAYSKVPAGADGFTVVVSRFPRNDTLSGNSMVRNVVMSEITRDGSKSGSNAAVGVNGIKAGEFKEAQVANHLMDLKMDVDAFNNIVPVVGIKEGDSGTPPPP</sequence>
<reference evidence="2" key="1">
    <citation type="submission" date="2018-06" db="EMBL/GenBank/DDBJ databases">
        <title>Whole genome analysis of phage vB_ApiM_fHyAci03 infecting Acinetobacter pittii.</title>
        <authorList>
            <person name="Kiljunen S."/>
            <person name="Wicklund A."/>
            <person name="Skurnik M."/>
        </authorList>
    </citation>
    <scope>NUCLEOTIDE SEQUENCE [LARGE SCALE GENOMIC DNA]</scope>
</reference>
<gene>
    <name evidence="1" type="ORF">Ac3_245</name>
</gene>